<sequence>MDVSLESKSLPSVGYSRKSYLQVTYQKLARDKLVNLHGRRSLALPSVGSGNFRGKHNTVQKGCEIISQQKGDFAALCKILPLAWSDRLAMAVTPSFQLQIAHRLKHWIVDFLSFETKYSMQKMDFGAHVPSSHWPDVVIIVMHLINRMPSQILGFKTPLQALAMSISVLSATTLPPRTFGCVVYIHLHCNQSTKLDLCACRCLFLGYATNQKGYRCYDPINKRLYVTMDVTLLESKMLYHPPNSFLQEKTHDEELNWFKDIPNIPLTIEPPMLTTETSTSIFETPPHSIIPHDPTSKNIPEVSSPLVTKHLTKYGYPLPPRHNRGKPPERYSPNIETHRSKYPIVNYVSTEKLSKLLKSLSNALSAHHIPISVEETLQDPKWVQVMKEQMEALLKNKTCILVSLPECHKIVGCKWTYGVDYMETFSPVAKLNTIRVLLSLAANLDWPLLQFDVKNPFFHGDLNEEIYMDIPPGYIETSGKMVCKLQCTLYGLKQSPRAWFGHLNLAMRKYGFQ</sequence>
<evidence type="ECO:0000259" key="1">
    <source>
        <dbReference type="Pfam" id="PF07727"/>
    </source>
</evidence>
<comment type="caution">
    <text evidence="3">The sequence shown here is derived from an EMBL/GenBank/DDBJ whole genome shotgun (WGS) entry which is preliminary data.</text>
</comment>
<protein>
    <submittedName>
        <fullName evidence="3">Retrovirus-related Pol polyprotein from transposon TNT 1-94</fullName>
    </submittedName>
</protein>
<accession>A0A438BPK0</accession>
<evidence type="ECO:0000313" key="3">
    <source>
        <dbReference type="EMBL" id="RVW12869.1"/>
    </source>
</evidence>
<dbReference type="EMBL" id="QGNW01002675">
    <property type="protein sequence ID" value="RVW12869.1"/>
    <property type="molecule type" value="Genomic_DNA"/>
</dbReference>
<evidence type="ECO:0000313" key="4">
    <source>
        <dbReference type="Proteomes" id="UP000288805"/>
    </source>
</evidence>
<dbReference type="PANTHER" id="PTHR43383:SF2">
    <property type="entry name" value="AMIDOHYDROLASE 2 FAMILY PROTEIN"/>
    <property type="match status" value="1"/>
</dbReference>
<organism evidence="3 4">
    <name type="scientific">Vitis vinifera</name>
    <name type="common">Grape</name>
    <dbReference type="NCBI Taxonomy" id="29760"/>
    <lineage>
        <taxon>Eukaryota</taxon>
        <taxon>Viridiplantae</taxon>
        <taxon>Streptophyta</taxon>
        <taxon>Embryophyta</taxon>
        <taxon>Tracheophyta</taxon>
        <taxon>Spermatophyta</taxon>
        <taxon>Magnoliopsida</taxon>
        <taxon>eudicotyledons</taxon>
        <taxon>Gunneridae</taxon>
        <taxon>Pentapetalae</taxon>
        <taxon>rosids</taxon>
        <taxon>Vitales</taxon>
        <taxon>Vitaceae</taxon>
        <taxon>Viteae</taxon>
        <taxon>Vitis</taxon>
    </lineage>
</organism>
<reference evidence="3 4" key="1">
    <citation type="journal article" date="2018" name="PLoS Genet.">
        <title>Population sequencing reveals clonal diversity and ancestral inbreeding in the grapevine cultivar Chardonnay.</title>
        <authorList>
            <person name="Roach M.J."/>
            <person name="Johnson D.L."/>
            <person name="Bohlmann J."/>
            <person name="van Vuuren H.J."/>
            <person name="Jones S.J."/>
            <person name="Pretorius I.S."/>
            <person name="Schmidt S.A."/>
            <person name="Borneman A.R."/>
        </authorList>
    </citation>
    <scope>NUCLEOTIDE SEQUENCE [LARGE SCALE GENOMIC DNA]</scope>
    <source>
        <strain evidence="4">cv. Chardonnay</strain>
        <tissue evidence="3">Leaf</tissue>
    </source>
</reference>
<dbReference type="InterPro" id="IPR013103">
    <property type="entry name" value="RVT_2"/>
</dbReference>
<gene>
    <name evidence="3" type="primary">POLX_690</name>
    <name evidence="3" type="ORF">CK203_105699</name>
</gene>
<dbReference type="Pfam" id="PF25597">
    <property type="entry name" value="SH3_retrovirus"/>
    <property type="match status" value="1"/>
</dbReference>
<proteinExistence type="predicted"/>
<name>A0A438BPK0_VITVI</name>
<dbReference type="PANTHER" id="PTHR43383">
    <property type="entry name" value="NODULIN 6"/>
    <property type="match status" value="1"/>
</dbReference>
<dbReference type="AlphaFoldDB" id="A0A438BPK0"/>
<dbReference type="Pfam" id="PF07727">
    <property type="entry name" value="RVT_2"/>
    <property type="match status" value="1"/>
</dbReference>
<dbReference type="Proteomes" id="UP000288805">
    <property type="component" value="Unassembled WGS sequence"/>
</dbReference>
<dbReference type="SUPFAM" id="SSF56672">
    <property type="entry name" value="DNA/RNA polymerases"/>
    <property type="match status" value="1"/>
</dbReference>
<dbReference type="InterPro" id="IPR057670">
    <property type="entry name" value="SH3_retrovirus"/>
</dbReference>
<feature type="domain" description="Reverse transcriptase Ty1/copia-type" evidence="1">
    <location>
        <begin position="418"/>
        <end position="513"/>
    </location>
</feature>
<feature type="domain" description="Retroviral polymerase SH3-like" evidence="2">
    <location>
        <begin position="181"/>
        <end position="238"/>
    </location>
</feature>
<evidence type="ECO:0000259" key="2">
    <source>
        <dbReference type="Pfam" id="PF25597"/>
    </source>
</evidence>
<dbReference type="InterPro" id="IPR043502">
    <property type="entry name" value="DNA/RNA_pol_sf"/>
</dbReference>